<keyword evidence="8" id="KW-0032">Aminotransferase</keyword>
<dbReference type="SUPFAM" id="SSF46785">
    <property type="entry name" value="Winged helix' DNA-binding domain"/>
    <property type="match status" value="1"/>
</dbReference>
<sequence length="459" mass="47969">MQYWTPDLTDLPGPKYSAIAAALSRDIARGVLRPGDRLPPQRVLAEQLSIDLTTVTKAYNEVRHAGLIKGGGRRGSFVSGAAEPTPVPEATPVDTGMNLPPEPEGSSLARRMRDGMAALLAQPHGLAALQYQPSGGATADRVAAAAALRQRGIDASEDRVLITSGGQNALHAIISATLTRGDTVCAGAFAYPGFLSLARRYGLTLAPVASDGEGILPEALERAAQAGAKAVYIVPENDNPTTATMGGDRRRAIAAVAERHGLIVIEDDAYGQLAGSPLPSIATLAPDRTWHIASVSKIISPGLRVAWVLAPSTRQAWRLAADLHETAVMAPPLNAALVSLWLRDGAFAALVGEVRAEAQARQALAAQILAEVPYASQPDGYHLWVPLQPEASVADIVNALRPAGLSVAPAEAFAVDPSHVPPALRVSIGGGLSRDRLKRTLGLLDALIAHSPGRRATNI</sequence>
<protein>
    <submittedName>
        <fullName evidence="8">PLP-dependent aminotransferase family protein</fullName>
    </submittedName>
</protein>
<feature type="compositionally biased region" description="Low complexity" evidence="6">
    <location>
        <begin position="81"/>
        <end position="93"/>
    </location>
</feature>
<feature type="region of interest" description="Disordered" evidence="6">
    <location>
        <begin position="79"/>
        <end position="100"/>
    </location>
</feature>
<dbReference type="SUPFAM" id="SSF53383">
    <property type="entry name" value="PLP-dependent transferases"/>
    <property type="match status" value="1"/>
</dbReference>
<keyword evidence="9" id="KW-1185">Reference proteome</keyword>
<comment type="similarity">
    <text evidence="1">In the C-terminal section; belongs to the class-I pyridoxal-phosphate-dependent aminotransferase family.</text>
</comment>
<dbReference type="CDD" id="cd07377">
    <property type="entry name" value="WHTH_GntR"/>
    <property type="match status" value="1"/>
</dbReference>
<dbReference type="InterPro" id="IPR004839">
    <property type="entry name" value="Aminotransferase_I/II_large"/>
</dbReference>
<dbReference type="GO" id="GO:0030170">
    <property type="term" value="F:pyridoxal phosphate binding"/>
    <property type="evidence" value="ECO:0007669"/>
    <property type="project" value="InterPro"/>
</dbReference>
<dbReference type="PANTHER" id="PTHR46577:SF1">
    <property type="entry name" value="HTH-TYPE TRANSCRIPTIONAL REGULATORY PROTEIN GABR"/>
    <property type="match status" value="1"/>
</dbReference>
<organism evidence="8 9">
    <name type="scientific">Sphingomonas ginsenosidivorax</name>
    <dbReference type="NCBI Taxonomy" id="862135"/>
    <lineage>
        <taxon>Bacteria</taxon>
        <taxon>Pseudomonadati</taxon>
        <taxon>Pseudomonadota</taxon>
        <taxon>Alphaproteobacteria</taxon>
        <taxon>Sphingomonadales</taxon>
        <taxon>Sphingomonadaceae</taxon>
        <taxon>Sphingomonas</taxon>
    </lineage>
</organism>
<evidence type="ECO:0000256" key="2">
    <source>
        <dbReference type="ARBA" id="ARBA00022898"/>
    </source>
</evidence>
<dbReference type="Proteomes" id="UP000321250">
    <property type="component" value="Unassembled WGS sequence"/>
</dbReference>
<dbReference type="SMART" id="SM00345">
    <property type="entry name" value="HTH_GNTR"/>
    <property type="match status" value="1"/>
</dbReference>
<dbReference type="PANTHER" id="PTHR46577">
    <property type="entry name" value="HTH-TYPE TRANSCRIPTIONAL REGULATORY PROTEIN GABR"/>
    <property type="match status" value="1"/>
</dbReference>
<dbReference type="PROSITE" id="PS50949">
    <property type="entry name" value="HTH_GNTR"/>
    <property type="match status" value="1"/>
</dbReference>
<evidence type="ECO:0000259" key="7">
    <source>
        <dbReference type="PROSITE" id="PS50949"/>
    </source>
</evidence>
<dbReference type="Pfam" id="PF00155">
    <property type="entry name" value="Aminotran_1_2"/>
    <property type="match status" value="1"/>
</dbReference>
<feature type="domain" description="HTH gntR-type" evidence="7">
    <location>
        <begin position="13"/>
        <end position="81"/>
    </location>
</feature>
<name>A0A5C6UET0_9SPHN</name>
<keyword evidence="3" id="KW-0805">Transcription regulation</keyword>
<dbReference type="InterPro" id="IPR000524">
    <property type="entry name" value="Tscrpt_reg_HTH_GntR"/>
</dbReference>
<dbReference type="Gene3D" id="1.10.10.10">
    <property type="entry name" value="Winged helix-like DNA-binding domain superfamily/Winged helix DNA-binding domain"/>
    <property type="match status" value="1"/>
</dbReference>
<dbReference type="GO" id="GO:0008483">
    <property type="term" value="F:transaminase activity"/>
    <property type="evidence" value="ECO:0007669"/>
    <property type="project" value="UniProtKB-KW"/>
</dbReference>
<dbReference type="OrthoDB" id="9808770at2"/>
<dbReference type="CDD" id="cd00609">
    <property type="entry name" value="AAT_like"/>
    <property type="match status" value="1"/>
</dbReference>
<dbReference type="InterPro" id="IPR015424">
    <property type="entry name" value="PyrdxlP-dep_Trfase"/>
</dbReference>
<dbReference type="InterPro" id="IPR036390">
    <property type="entry name" value="WH_DNA-bd_sf"/>
</dbReference>
<keyword evidence="4" id="KW-0238">DNA-binding</keyword>
<dbReference type="RefSeq" id="WP_147080847.1">
    <property type="nucleotide sequence ID" value="NZ_VOQR01000001.1"/>
</dbReference>
<evidence type="ECO:0000256" key="6">
    <source>
        <dbReference type="SAM" id="MobiDB-lite"/>
    </source>
</evidence>
<evidence type="ECO:0000256" key="5">
    <source>
        <dbReference type="ARBA" id="ARBA00023163"/>
    </source>
</evidence>
<dbReference type="InterPro" id="IPR051446">
    <property type="entry name" value="HTH_trans_reg/aminotransferase"/>
</dbReference>
<dbReference type="AlphaFoldDB" id="A0A5C6UET0"/>
<evidence type="ECO:0000256" key="4">
    <source>
        <dbReference type="ARBA" id="ARBA00023125"/>
    </source>
</evidence>
<gene>
    <name evidence="8" type="ORF">FSB78_06020</name>
</gene>
<evidence type="ECO:0000256" key="3">
    <source>
        <dbReference type="ARBA" id="ARBA00023015"/>
    </source>
</evidence>
<dbReference type="Pfam" id="PF00392">
    <property type="entry name" value="GntR"/>
    <property type="match status" value="1"/>
</dbReference>
<dbReference type="InterPro" id="IPR015421">
    <property type="entry name" value="PyrdxlP-dep_Trfase_major"/>
</dbReference>
<reference evidence="8 9" key="1">
    <citation type="journal article" date="2013" name="Antonie Van Leeuwenhoek">
        <title>Sphingomonas ginsenosidivorax sp. nov., with the ability to transform ginsenosides.</title>
        <authorList>
            <person name="Jin X.F."/>
            <person name="Kim J.K."/>
            <person name="Liu Q.M."/>
            <person name="Kang M.S."/>
            <person name="He D."/>
            <person name="Jin F.X."/>
            <person name="Kim S.C."/>
            <person name="Im W.T."/>
        </authorList>
    </citation>
    <scope>NUCLEOTIDE SEQUENCE [LARGE SCALE GENOMIC DNA]</scope>
    <source>
        <strain evidence="8 9">KHI67</strain>
    </source>
</reference>
<dbReference type="GO" id="GO:0003677">
    <property type="term" value="F:DNA binding"/>
    <property type="evidence" value="ECO:0007669"/>
    <property type="project" value="UniProtKB-KW"/>
</dbReference>
<evidence type="ECO:0000313" key="8">
    <source>
        <dbReference type="EMBL" id="TXC70545.1"/>
    </source>
</evidence>
<dbReference type="GO" id="GO:0003700">
    <property type="term" value="F:DNA-binding transcription factor activity"/>
    <property type="evidence" value="ECO:0007669"/>
    <property type="project" value="InterPro"/>
</dbReference>
<evidence type="ECO:0000313" key="9">
    <source>
        <dbReference type="Proteomes" id="UP000321250"/>
    </source>
</evidence>
<dbReference type="InterPro" id="IPR036388">
    <property type="entry name" value="WH-like_DNA-bd_sf"/>
</dbReference>
<keyword evidence="5" id="KW-0804">Transcription</keyword>
<evidence type="ECO:0000256" key="1">
    <source>
        <dbReference type="ARBA" id="ARBA00005384"/>
    </source>
</evidence>
<comment type="caution">
    <text evidence="8">The sequence shown here is derived from an EMBL/GenBank/DDBJ whole genome shotgun (WGS) entry which is preliminary data.</text>
</comment>
<proteinExistence type="inferred from homology"/>
<dbReference type="Gene3D" id="3.40.640.10">
    <property type="entry name" value="Type I PLP-dependent aspartate aminotransferase-like (Major domain)"/>
    <property type="match status" value="1"/>
</dbReference>
<accession>A0A5C6UET0</accession>
<keyword evidence="2" id="KW-0663">Pyridoxal phosphate</keyword>
<keyword evidence="8" id="KW-0808">Transferase</keyword>
<dbReference type="EMBL" id="VOQR01000001">
    <property type="protein sequence ID" value="TXC70545.1"/>
    <property type="molecule type" value="Genomic_DNA"/>
</dbReference>